<organism evidence="2 3">
    <name type="scientific">Polarella glacialis</name>
    <name type="common">Dinoflagellate</name>
    <dbReference type="NCBI Taxonomy" id="89957"/>
    <lineage>
        <taxon>Eukaryota</taxon>
        <taxon>Sar</taxon>
        <taxon>Alveolata</taxon>
        <taxon>Dinophyceae</taxon>
        <taxon>Suessiales</taxon>
        <taxon>Suessiaceae</taxon>
        <taxon>Polarella</taxon>
    </lineage>
</organism>
<proteinExistence type="predicted"/>
<evidence type="ECO:0000313" key="2">
    <source>
        <dbReference type="EMBL" id="CAE8732577.1"/>
    </source>
</evidence>
<feature type="non-terminal residue" evidence="2">
    <location>
        <position position="327"/>
    </location>
</feature>
<feature type="region of interest" description="Disordered" evidence="1">
    <location>
        <begin position="1"/>
        <end position="91"/>
    </location>
</feature>
<feature type="compositionally biased region" description="Polar residues" evidence="1">
    <location>
        <begin position="12"/>
        <end position="41"/>
    </location>
</feature>
<comment type="caution">
    <text evidence="2">The sequence shown here is derived from an EMBL/GenBank/DDBJ whole genome shotgun (WGS) entry which is preliminary data.</text>
</comment>
<name>A0A813LHP7_POLGL</name>
<sequence>MALRQSGPCGHYSSSIQSSGYMAPTPAQSMQPMQHASSSAGYDSYGQPGLLPSQAQPAVRHSQGSHASLKYSTPTASGMSSWPSTPSQSSSAVPVISESAVSSLFCAAGHRVVPTNLRFYQGFLHTRMCRLCAAQIHRDELRHRCEPCDYDVCLRCFERHNLGRTGPGYWRPPVPPQQQARRMAPPLPVSGCGRRPPLAMMSEADGNSDSDDLLEEVVDDGGSGLLCLPGKASSGGFAGVGQFGLPQAESDINVSADRLLGEASSLGDYDLRKYIQTGDIINYLGGNAWGHTVLVLSPPRAFQAPFLVDADPSTEVLGSNITAYIVK</sequence>
<reference evidence="2" key="1">
    <citation type="submission" date="2021-02" db="EMBL/GenBank/DDBJ databases">
        <authorList>
            <person name="Dougan E. K."/>
            <person name="Rhodes N."/>
            <person name="Thang M."/>
            <person name="Chan C."/>
        </authorList>
    </citation>
    <scope>NUCLEOTIDE SEQUENCE</scope>
</reference>
<dbReference type="EMBL" id="CAJNNW010036185">
    <property type="protein sequence ID" value="CAE8732577.1"/>
    <property type="molecule type" value="Genomic_DNA"/>
</dbReference>
<dbReference type="Proteomes" id="UP000626109">
    <property type="component" value="Unassembled WGS sequence"/>
</dbReference>
<feature type="region of interest" description="Disordered" evidence="1">
    <location>
        <begin position="168"/>
        <end position="188"/>
    </location>
</feature>
<evidence type="ECO:0000313" key="3">
    <source>
        <dbReference type="Proteomes" id="UP000626109"/>
    </source>
</evidence>
<evidence type="ECO:0000256" key="1">
    <source>
        <dbReference type="SAM" id="MobiDB-lite"/>
    </source>
</evidence>
<feature type="compositionally biased region" description="Polar residues" evidence="1">
    <location>
        <begin position="62"/>
        <end position="76"/>
    </location>
</feature>
<feature type="compositionally biased region" description="Low complexity" evidence="1">
    <location>
        <begin position="77"/>
        <end position="91"/>
    </location>
</feature>
<protein>
    <submittedName>
        <fullName evidence="2">Uncharacterized protein</fullName>
    </submittedName>
</protein>
<gene>
    <name evidence="2" type="ORF">PGLA2088_LOCUS46452</name>
</gene>
<dbReference type="AlphaFoldDB" id="A0A813LHP7"/>
<accession>A0A813LHP7</accession>